<dbReference type="PRINTS" id="PR00726">
    <property type="entry name" value="LEXASERPTASE"/>
</dbReference>
<dbReference type="InterPro" id="IPR006197">
    <property type="entry name" value="Peptidase_S24_LexA"/>
</dbReference>
<keyword evidence="6" id="KW-0742">SOS response</keyword>
<dbReference type="Gene3D" id="1.10.260.40">
    <property type="entry name" value="lambda repressor-like DNA-binding domains"/>
    <property type="match status" value="1"/>
</dbReference>
<keyword evidence="4 7" id="KW-0068">Autocatalytic cleavage</keyword>
<evidence type="ECO:0000259" key="8">
    <source>
        <dbReference type="PROSITE" id="PS50943"/>
    </source>
</evidence>
<dbReference type="EC" id="3.4.21.88" evidence="9"/>
<dbReference type="RefSeq" id="WP_027889984.1">
    <property type="nucleotide sequence ID" value="NZ_LT906446.1"/>
</dbReference>
<dbReference type="PROSITE" id="PS50943">
    <property type="entry name" value="HTH_CROC1"/>
    <property type="match status" value="1"/>
</dbReference>
<dbReference type="PANTHER" id="PTHR33516:SF2">
    <property type="entry name" value="LEXA REPRESSOR-RELATED"/>
    <property type="match status" value="1"/>
</dbReference>
<evidence type="ECO:0000256" key="6">
    <source>
        <dbReference type="ARBA" id="ARBA00023236"/>
    </source>
</evidence>
<dbReference type="GO" id="GO:0003677">
    <property type="term" value="F:DNA binding"/>
    <property type="evidence" value="ECO:0007669"/>
    <property type="project" value="InterPro"/>
</dbReference>
<dbReference type="Pfam" id="PF00717">
    <property type="entry name" value="Peptidase_S24"/>
    <property type="match status" value="1"/>
</dbReference>
<dbReference type="CDD" id="cd06529">
    <property type="entry name" value="S24_LexA-like"/>
    <property type="match status" value="1"/>
</dbReference>
<dbReference type="PANTHER" id="PTHR33516">
    <property type="entry name" value="LEXA REPRESSOR"/>
    <property type="match status" value="1"/>
</dbReference>
<dbReference type="InterPro" id="IPR050077">
    <property type="entry name" value="LexA_repressor"/>
</dbReference>
<dbReference type="GO" id="GO:0009432">
    <property type="term" value="P:SOS response"/>
    <property type="evidence" value="ECO:0007669"/>
    <property type="project" value="UniProtKB-KW"/>
</dbReference>
<dbReference type="InterPro" id="IPR015927">
    <property type="entry name" value="Peptidase_S24_S26A/B/C"/>
</dbReference>
<sequence length="193" mass="21646">MSSFATTLRYILKEQNLKQNDLAKLTGINKSSISEYLSGNYQPKYKNILKIAQALHISPDTFLEKNRTLKHIPLLGKIAAGIPILAKENIEGYMPCDDYTNADFCLRISGDSMIGARIYDGDIVYIKKQPVVENGEIAAVLIDDSATLKRVYKFENTLQLRAENPKYAPLNFTIDNCNNIRILGKAIALYAKL</sequence>
<dbReference type="eggNOG" id="COG1974">
    <property type="taxonomic scope" value="Bacteria"/>
</dbReference>
<dbReference type="GeneID" id="78508035"/>
<protein>
    <submittedName>
        <fullName evidence="9">LexA repressor</fullName>
        <ecNumber evidence="9">3.4.21.88</ecNumber>
    </submittedName>
</protein>
<keyword evidence="2" id="KW-0227">DNA damage</keyword>
<dbReference type="SUPFAM" id="SSF47413">
    <property type="entry name" value="lambda repressor-like DNA-binding domains"/>
    <property type="match status" value="1"/>
</dbReference>
<dbReference type="Pfam" id="PF01381">
    <property type="entry name" value="HTH_3"/>
    <property type="match status" value="1"/>
</dbReference>
<evidence type="ECO:0000313" key="10">
    <source>
        <dbReference type="Proteomes" id="UP000215383"/>
    </source>
</evidence>
<dbReference type="AlphaFoldDB" id="A0A239U4F8"/>
<dbReference type="Gene3D" id="2.10.109.10">
    <property type="entry name" value="Umud Fragment, subunit A"/>
    <property type="match status" value="1"/>
</dbReference>
<dbReference type="InterPro" id="IPR001387">
    <property type="entry name" value="Cro/C1-type_HTH"/>
</dbReference>
<comment type="similarity">
    <text evidence="1 7">Belongs to the peptidase S24 family.</text>
</comment>
<name>A0A239U4F8_9FIRM</name>
<evidence type="ECO:0000256" key="1">
    <source>
        <dbReference type="ARBA" id="ARBA00007484"/>
    </source>
</evidence>
<dbReference type="SMART" id="SM00530">
    <property type="entry name" value="HTH_XRE"/>
    <property type="match status" value="1"/>
</dbReference>
<feature type="domain" description="HTH cro/C1-type" evidence="8">
    <location>
        <begin position="8"/>
        <end position="62"/>
    </location>
</feature>
<keyword evidence="10" id="KW-1185">Reference proteome</keyword>
<dbReference type="SUPFAM" id="SSF51306">
    <property type="entry name" value="LexA/Signal peptidase"/>
    <property type="match status" value="1"/>
</dbReference>
<organism evidence="9 10">
    <name type="scientific">Megamonas hypermegale</name>
    <dbReference type="NCBI Taxonomy" id="158847"/>
    <lineage>
        <taxon>Bacteria</taxon>
        <taxon>Bacillati</taxon>
        <taxon>Bacillota</taxon>
        <taxon>Negativicutes</taxon>
        <taxon>Selenomonadales</taxon>
        <taxon>Selenomonadaceae</taxon>
        <taxon>Megamonas</taxon>
    </lineage>
</organism>
<evidence type="ECO:0000256" key="3">
    <source>
        <dbReference type="ARBA" id="ARBA00022801"/>
    </source>
</evidence>
<keyword evidence="5" id="KW-0234">DNA repair</keyword>
<accession>A0A239U4F8</accession>
<dbReference type="GO" id="GO:0004252">
    <property type="term" value="F:serine-type endopeptidase activity"/>
    <property type="evidence" value="ECO:0007669"/>
    <property type="project" value="UniProtKB-EC"/>
</dbReference>
<dbReference type="Proteomes" id="UP000215383">
    <property type="component" value="Chromosome 1"/>
</dbReference>
<dbReference type="GO" id="GO:0006281">
    <property type="term" value="P:DNA repair"/>
    <property type="evidence" value="ECO:0007669"/>
    <property type="project" value="UniProtKB-KW"/>
</dbReference>
<dbReference type="InterPro" id="IPR010982">
    <property type="entry name" value="Lambda_DNA-bd_dom_sf"/>
</dbReference>
<gene>
    <name evidence="9" type="primary">lexA</name>
    <name evidence="9" type="ORF">SAMEA4364220_02051</name>
</gene>
<evidence type="ECO:0000256" key="4">
    <source>
        <dbReference type="ARBA" id="ARBA00022813"/>
    </source>
</evidence>
<dbReference type="InterPro" id="IPR039418">
    <property type="entry name" value="LexA-like"/>
</dbReference>
<dbReference type="InterPro" id="IPR036286">
    <property type="entry name" value="LexA/Signal_pep-like_sf"/>
</dbReference>
<evidence type="ECO:0000256" key="5">
    <source>
        <dbReference type="ARBA" id="ARBA00023204"/>
    </source>
</evidence>
<dbReference type="EMBL" id="LT906446">
    <property type="protein sequence ID" value="SNV04840.1"/>
    <property type="molecule type" value="Genomic_DNA"/>
</dbReference>
<evidence type="ECO:0000313" key="9">
    <source>
        <dbReference type="EMBL" id="SNV04840.1"/>
    </source>
</evidence>
<dbReference type="CDD" id="cd00093">
    <property type="entry name" value="HTH_XRE"/>
    <property type="match status" value="1"/>
</dbReference>
<dbReference type="GO" id="GO:0006355">
    <property type="term" value="P:regulation of DNA-templated transcription"/>
    <property type="evidence" value="ECO:0007669"/>
    <property type="project" value="InterPro"/>
</dbReference>
<keyword evidence="3 7" id="KW-0378">Hydrolase</keyword>
<proteinExistence type="inferred from homology"/>
<reference evidence="9 10" key="1">
    <citation type="submission" date="2017-06" db="EMBL/GenBank/DDBJ databases">
        <authorList>
            <consortium name="Pathogen Informatics"/>
        </authorList>
    </citation>
    <scope>NUCLEOTIDE SEQUENCE [LARGE SCALE GENOMIC DNA]</scope>
    <source>
        <strain evidence="9 10">NCTC10570</strain>
    </source>
</reference>
<evidence type="ECO:0000256" key="7">
    <source>
        <dbReference type="RuleBase" id="RU003991"/>
    </source>
</evidence>
<evidence type="ECO:0000256" key="2">
    <source>
        <dbReference type="ARBA" id="ARBA00022763"/>
    </source>
</evidence>